<dbReference type="AlphaFoldDB" id="A0A559TIM3"/>
<dbReference type="Proteomes" id="UP000319824">
    <property type="component" value="Unassembled WGS sequence"/>
</dbReference>
<comment type="caution">
    <text evidence="1">The sequence shown here is derived from an EMBL/GenBank/DDBJ whole genome shotgun (WGS) entry which is preliminary data.</text>
</comment>
<protein>
    <submittedName>
        <fullName evidence="1">Uncharacterized protein</fullName>
    </submittedName>
</protein>
<gene>
    <name evidence="1" type="ORF">BCL32_2837</name>
</gene>
<evidence type="ECO:0000313" key="2">
    <source>
        <dbReference type="Proteomes" id="UP000319824"/>
    </source>
</evidence>
<organism evidence="1 2">
    <name type="scientific">Rhizobium mongolense USDA 1844</name>
    <dbReference type="NCBI Taxonomy" id="1079460"/>
    <lineage>
        <taxon>Bacteria</taxon>
        <taxon>Pseudomonadati</taxon>
        <taxon>Pseudomonadota</taxon>
        <taxon>Alphaproteobacteria</taxon>
        <taxon>Hyphomicrobiales</taxon>
        <taxon>Rhizobiaceae</taxon>
        <taxon>Rhizobium/Agrobacterium group</taxon>
        <taxon>Rhizobium</taxon>
    </lineage>
</organism>
<proteinExistence type="predicted"/>
<accession>A0A559TIM3</accession>
<name>A0A559TIM3_9HYPH</name>
<dbReference type="EMBL" id="VISO01000002">
    <property type="protein sequence ID" value="TVZ74452.1"/>
    <property type="molecule type" value="Genomic_DNA"/>
</dbReference>
<sequence length="47" mass="5429">MALQPIISQEALFTLMGFILAEKNCNASKILLVLWYHYVMFRNEAPV</sequence>
<evidence type="ECO:0000313" key="1">
    <source>
        <dbReference type="EMBL" id="TVZ74452.1"/>
    </source>
</evidence>
<reference evidence="1 2" key="1">
    <citation type="submission" date="2019-06" db="EMBL/GenBank/DDBJ databases">
        <title>Pac Bio to generate improved reference genome sequences for organisms with transposon mutant libraries (support for FEBA project).</title>
        <authorList>
            <person name="Blow M."/>
        </authorList>
    </citation>
    <scope>NUCLEOTIDE SEQUENCE [LARGE SCALE GENOMIC DNA]</scope>
    <source>
        <strain evidence="1 2">USDA 1844</strain>
    </source>
</reference>